<dbReference type="InterPro" id="IPR013597">
    <property type="entry name" value="Mat_intron_G2"/>
</dbReference>
<dbReference type="Pfam" id="PF08388">
    <property type="entry name" value="GIIM"/>
    <property type="match status" value="1"/>
</dbReference>
<evidence type="ECO:0000313" key="2">
    <source>
        <dbReference type="EMBL" id="QCW84946.1"/>
    </source>
</evidence>
<dbReference type="OrthoDB" id="9793236at2"/>
<dbReference type="Proteomes" id="UP000305881">
    <property type="component" value="Chromosome"/>
</dbReference>
<dbReference type="STRING" id="675511.GCA_000341735_01393"/>
<proteinExistence type="predicted"/>
<evidence type="ECO:0000313" key="3">
    <source>
        <dbReference type="Proteomes" id="UP000305881"/>
    </source>
</evidence>
<evidence type="ECO:0000259" key="1">
    <source>
        <dbReference type="Pfam" id="PF08388"/>
    </source>
</evidence>
<accession>A0A4P9UYI3</accession>
<reference evidence="3" key="1">
    <citation type="journal article" date="2019" name="J. Bacteriol.">
        <title>A Mutagenic Screen Identifies a TonB-Dependent Receptor Required for the Lanthanide Metal Switch in the Type I Methanotroph 'Methylotuvimicrobium buryatense' 5GB1C.</title>
        <authorList>
            <person name="Groom J.D."/>
            <person name="Ford S.M."/>
            <person name="Pesesky M.W."/>
            <person name="Lidstrom M.E."/>
        </authorList>
    </citation>
    <scope>NUCLEOTIDE SEQUENCE [LARGE SCALE GENOMIC DNA]</scope>
    <source>
        <strain evidence="3">5GB1C</strain>
    </source>
</reference>
<dbReference type="KEGG" id="mbur:EQU24_20225"/>
<name>A0A4P9UYI3_METBY</name>
<keyword evidence="3" id="KW-1185">Reference proteome</keyword>
<dbReference type="EMBL" id="CP035467">
    <property type="protein sequence ID" value="QCW84946.1"/>
    <property type="molecule type" value="Genomic_DNA"/>
</dbReference>
<dbReference type="AlphaFoldDB" id="A0A4P9UYI3"/>
<feature type="domain" description="Group II intron maturase-specific" evidence="1">
    <location>
        <begin position="15"/>
        <end position="79"/>
    </location>
</feature>
<gene>
    <name evidence="2" type="ORF">EQU24_20225</name>
</gene>
<organism evidence="2 3">
    <name type="scientific">Methylotuvimicrobium buryatense</name>
    <name type="common">Methylomicrobium buryatense</name>
    <dbReference type="NCBI Taxonomy" id="95641"/>
    <lineage>
        <taxon>Bacteria</taxon>
        <taxon>Pseudomonadati</taxon>
        <taxon>Pseudomonadota</taxon>
        <taxon>Gammaproteobacteria</taxon>
        <taxon>Methylococcales</taxon>
        <taxon>Methylococcaceae</taxon>
        <taxon>Methylotuvimicrobium</taxon>
    </lineage>
</organism>
<sequence>MATTTCSSYFVLIPKLKEWFRKYSGLPKKILFAKLNRKLRGYYNFYGIRGNSKSLSSFAYRVGQLFYKWLNRRSQRKSYNVVGFKALLKDFELIKPRICHDF</sequence>
<protein>
    <submittedName>
        <fullName evidence="2">Maturase</fullName>
    </submittedName>
</protein>